<dbReference type="Proteomes" id="UP000516305">
    <property type="component" value="Chromosome"/>
</dbReference>
<protein>
    <recommendedName>
        <fullName evidence="3">Cell division protein FtsQ</fullName>
    </recommendedName>
</protein>
<keyword evidence="2" id="KW-1185">Reference proteome</keyword>
<dbReference type="RefSeq" id="WP_210759902.1">
    <property type="nucleotide sequence ID" value="NZ_CP060139.1"/>
</dbReference>
<organism evidence="1 2">
    <name type="scientific">Croceimicrobium hydrocarbonivorans</name>
    <dbReference type="NCBI Taxonomy" id="2761580"/>
    <lineage>
        <taxon>Bacteria</taxon>
        <taxon>Pseudomonadati</taxon>
        <taxon>Bacteroidota</taxon>
        <taxon>Flavobacteriia</taxon>
        <taxon>Flavobacteriales</taxon>
        <taxon>Owenweeksiaceae</taxon>
        <taxon>Croceimicrobium</taxon>
    </lineage>
</organism>
<evidence type="ECO:0000313" key="2">
    <source>
        <dbReference type="Proteomes" id="UP000516305"/>
    </source>
</evidence>
<evidence type="ECO:0008006" key="3">
    <source>
        <dbReference type="Google" id="ProtNLM"/>
    </source>
</evidence>
<sequence length="240" mass="28004">MKLWHQIAIWTGGLSTWILLVSSASNAYDRQELKDFKLQFENRQDRSFLSLLEMEKQVQKELGDSSLQLAEINKALLEESIDNHPAIRKAEVYSKIDGSLRIMLWQHDPLARVIDRRGSFYLLDAGEKMPLSPYFSEEVPLVSGDLNDEDLVLIASFWQSLKQDEFYQQFFTGLHCNEQKEWTLFPAKGNFKIRVGKPEELEEKLTKLKVFYTQAPAPKYLNKLKEIDLRFEGQLICRKN</sequence>
<evidence type="ECO:0000313" key="1">
    <source>
        <dbReference type="EMBL" id="QNR25375.1"/>
    </source>
</evidence>
<dbReference type="GO" id="GO:0051301">
    <property type="term" value="P:cell division"/>
    <property type="evidence" value="ECO:0007669"/>
    <property type="project" value="UniProtKB-KW"/>
</dbReference>
<dbReference type="KEGG" id="chyd:H4K34_05910"/>
<name>A0A7H0VI27_9FLAO</name>
<accession>A0A7H0VI27</accession>
<gene>
    <name evidence="1" type="ORF">H4K34_05910</name>
</gene>
<proteinExistence type="predicted"/>
<dbReference type="AlphaFoldDB" id="A0A7H0VI27"/>
<dbReference type="EMBL" id="CP060139">
    <property type="protein sequence ID" value="QNR25375.1"/>
    <property type="molecule type" value="Genomic_DNA"/>
</dbReference>
<reference evidence="1 2" key="1">
    <citation type="submission" date="2020-08" db="EMBL/GenBank/DDBJ databases">
        <title>Croceimicrobium hydrocarbonivorans gen. nov., sp. nov., a novel marine bacterium isolated from a bacterial consortium that degrades polyethylene terephthalate.</title>
        <authorList>
            <person name="Liu R."/>
        </authorList>
    </citation>
    <scope>NUCLEOTIDE SEQUENCE [LARGE SCALE GENOMIC DNA]</scope>
    <source>
        <strain evidence="1 2">A20-9</strain>
    </source>
</reference>